<feature type="domain" description="FAD-binding PCMH-type" evidence="3">
    <location>
        <begin position="12"/>
        <end position="193"/>
    </location>
</feature>
<dbReference type="RefSeq" id="WP_169453904.1">
    <property type="nucleotide sequence ID" value="NZ_CP051774.1"/>
</dbReference>
<dbReference type="KEGG" id="luo:HHL09_07245"/>
<dbReference type="GO" id="GO:0071949">
    <property type="term" value="F:FAD binding"/>
    <property type="evidence" value="ECO:0007669"/>
    <property type="project" value="InterPro"/>
</dbReference>
<name>A0A858RH39_9BACT</name>
<dbReference type="InterPro" id="IPR016169">
    <property type="entry name" value="FAD-bd_PCMH_sub2"/>
</dbReference>
<dbReference type="InterPro" id="IPR016166">
    <property type="entry name" value="FAD-bd_PCMH"/>
</dbReference>
<evidence type="ECO:0000313" key="5">
    <source>
        <dbReference type="Proteomes" id="UP000501812"/>
    </source>
</evidence>
<evidence type="ECO:0000256" key="2">
    <source>
        <dbReference type="ARBA" id="ARBA00022827"/>
    </source>
</evidence>
<dbReference type="PANTHER" id="PTHR43762:SF1">
    <property type="entry name" value="D-ARABINONO-1,4-LACTONE OXIDASE"/>
    <property type="match status" value="1"/>
</dbReference>
<dbReference type="InterPro" id="IPR006094">
    <property type="entry name" value="Oxid_FAD_bind_N"/>
</dbReference>
<dbReference type="Gene3D" id="3.30.465.10">
    <property type="match status" value="1"/>
</dbReference>
<organism evidence="4 5">
    <name type="scientific">Luteolibacter luteus</name>
    <dbReference type="NCBI Taxonomy" id="2728835"/>
    <lineage>
        <taxon>Bacteria</taxon>
        <taxon>Pseudomonadati</taxon>
        <taxon>Verrucomicrobiota</taxon>
        <taxon>Verrucomicrobiia</taxon>
        <taxon>Verrucomicrobiales</taxon>
        <taxon>Verrucomicrobiaceae</taxon>
        <taxon>Luteolibacter</taxon>
    </lineage>
</organism>
<dbReference type="InterPro" id="IPR036318">
    <property type="entry name" value="FAD-bd_PCMH-like_sf"/>
</dbReference>
<reference evidence="4 5" key="1">
    <citation type="submission" date="2020-04" db="EMBL/GenBank/DDBJ databases">
        <title>Luteolibacter sp. G-1-1-1 isolated from soil.</title>
        <authorList>
            <person name="Dahal R.H."/>
        </authorList>
    </citation>
    <scope>NUCLEOTIDE SEQUENCE [LARGE SCALE GENOMIC DNA]</scope>
    <source>
        <strain evidence="4 5">G-1-1-1</strain>
    </source>
</reference>
<sequence length="465" mass="52296">MSSGILCNDVHSRLNPVLVSRVLRPATTEEVAAILSDPEHARQPVSICGSRHAMGGQQFGEGTLLLDLKGLKEFGGIDRDHGLVEAGAGFTWPELIHELHSRQEGVSPVWSIRQKQTGADDLTLGGSLAANIHGRGLKMAPIIGDIEAFTLVDAAGRILRCSRSRNAELFRHAIGGYGCFGVITSVLLRLAPRLKVERLVEITTVDRLISTLEDRIADGSDYGDFQFSIDECSGDFLHRGVLSSYRPIEQSRSMEEAQELGADDWEELIHLAHTDRAKVFEVYSGHYLKTRGSLYWSDTHQLGVYLEDYHVHLDEKLGSEVATEMITELYVPRSQLAVFMARAAELLRPTGIPVIYGTVRLIEQDRESALAWARESFACVIFNLHTEHHDDGVARAADVFRRLIDLALSFDGSYFLTYHRWATREQVEQAYPGFRGFLRVKEKYDPAGRFQSEWWRHYRDLFAMP</sequence>
<evidence type="ECO:0000313" key="4">
    <source>
        <dbReference type="EMBL" id="QJE95590.1"/>
    </source>
</evidence>
<proteinExistence type="predicted"/>
<keyword evidence="5" id="KW-1185">Reference proteome</keyword>
<keyword evidence="2" id="KW-0274">FAD</keyword>
<dbReference type="SUPFAM" id="SSF56176">
    <property type="entry name" value="FAD-binding/transporter-associated domain-like"/>
    <property type="match status" value="1"/>
</dbReference>
<dbReference type="PANTHER" id="PTHR43762">
    <property type="entry name" value="L-GULONOLACTONE OXIDASE"/>
    <property type="match status" value="1"/>
</dbReference>
<dbReference type="EMBL" id="CP051774">
    <property type="protein sequence ID" value="QJE95590.1"/>
    <property type="molecule type" value="Genomic_DNA"/>
</dbReference>
<keyword evidence="1" id="KW-0285">Flavoprotein</keyword>
<evidence type="ECO:0000256" key="1">
    <source>
        <dbReference type="ARBA" id="ARBA00022630"/>
    </source>
</evidence>
<accession>A0A858RH39</accession>
<dbReference type="Pfam" id="PF01565">
    <property type="entry name" value="FAD_binding_4"/>
    <property type="match status" value="1"/>
</dbReference>
<gene>
    <name evidence="4" type="ORF">HHL09_07245</name>
</gene>
<evidence type="ECO:0000259" key="3">
    <source>
        <dbReference type="PROSITE" id="PS51387"/>
    </source>
</evidence>
<dbReference type="AlphaFoldDB" id="A0A858RH39"/>
<dbReference type="SUPFAM" id="SSF55103">
    <property type="entry name" value="FAD-linked oxidases, C-terminal domain"/>
    <property type="match status" value="1"/>
</dbReference>
<dbReference type="GO" id="GO:0016899">
    <property type="term" value="F:oxidoreductase activity, acting on the CH-OH group of donors, oxygen as acceptor"/>
    <property type="evidence" value="ECO:0007669"/>
    <property type="project" value="InterPro"/>
</dbReference>
<dbReference type="InterPro" id="IPR016164">
    <property type="entry name" value="FAD-linked_Oxase-like_C"/>
</dbReference>
<protein>
    <submittedName>
        <fullName evidence="4">FAD-binding oxidoreductase</fullName>
    </submittedName>
</protein>
<dbReference type="Proteomes" id="UP000501812">
    <property type="component" value="Chromosome"/>
</dbReference>
<dbReference type="InterPro" id="IPR010031">
    <property type="entry name" value="FAD_lactone_oxidase-like"/>
</dbReference>
<dbReference type="PROSITE" id="PS51387">
    <property type="entry name" value="FAD_PCMH"/>
    <property type="match status" value="1"/>
</dbReference>